<dbReference type="Proteomes" id="UP001470230">
    <property type="component" value="Unassembled WGS sequence"/>
</dbReference>
<protein>
    <submittedName>
        <fullName evidence="1">Uncharacterized protein</fullName>
    </submittedName>
</protein>
<proteinExistence type="predicted"/>
<accession>A0ABR2JEH2</accession>
<reference evidence="1 2" key="1">
    <citation type="submission" date="2024-04" db="EMBL/GenBank/DDBJ databases">
        <title>Tritrichomonas musculus Genome.</title>
        <authorList>
            <person name="Alves-Ferreira E."/>
            <person name="Grigg M."/>
            <person name="Lorenzi H."/>
            <person name="Galac M."/>
        </authorList>
    </citation>
    <scope>NUCLEOTIDE SEQUENCE [LARGE SCALE GENOMIC DNA]</scope>
    <source>
        <strain evidence="1 2">EAF2021</strain>
    </source>
</reference>
<comment type="caution">
    <text evidence="1">The sequence shown here is derived from an EMBL/GenBank/DDBJ whole genome shotgun (WGS) entry which is preliminary data.</text>
</comment>
<organism evidence="1 2">
    <name type="scientific">Tritrichomonas musculus</name>
    <dbReference type="NCBI Taxonomy" id="1915356"/>
    <lineage>
        <taxon>Eukaryota</taxon>
        <taxon>Metamonada</taxon>
        <taxon>Parabasalia</taxon>
        <taxon>Tritrichomonadida</taxon>
        <taxon>Tritrichomonadidae</taxon>
        <taxon>Tritrichomonas</taxon>
    </lineage>
</organism>
<gene>
    <name evidence="1" type="ORF">M9Y10_006474</name>
</gene>
<name>A0ABR2JEH2_9EUKA</name>
<keyword evidence="2" id="KW-1185">Reference proteome</keyword>
<evidence type="ECO:0000313" key="2">
    <source>
        <dbReference type="Proteomes" id="UP001470230"/>
    </source>
</evidence>
<dbReference type="EMBL" id="JAPFFF010000012">
    <property type="protein sequence ID" value="KAK8876279.1"/>
    <property type="molecule type" value="Genomic_DNA"/>
</dbReference>
<sequence>MIIILSLHNFSQFADESDDFQIVKNYRTDLSKELFTLVESQNNFSYIRESSDQFIYAINREQTAISVWKILEASASFSKDMMKIVNKMNEKYDASIIEPKIMLFKCKEPNWYATKDKTATIDWENDIMLNAQIFSMYGRLNTINYSTQKKEMKAPNTTLLKAQKTPNGDPFDMFVVV</sequence>
<evidence type="ECO:0000313" key="1">
    <source>
        <dbReference type="EMBL" id="KAK8876279.1"/>
    </source>
</evidence>